<feature type="transmembrane region" description="Helical" evidence="1">
    <location>
        <begin position="331"/>
        <end position="348"/>
    </location>
</feature>
<reference evidence="2" key="1">
    <citation type="submission" date="2022-12" db="EMBL/GenBank/DDBJ databases">
        <authorList>
            <person name="Petersen C."/>
        </authorList>
    </citation>
    <scope>NUCLEOTIDE SEQUENCE</scope>
    <source>
        <strain evidence="2">IBT 29677</strain>
    </source>
</reference>
<evidence type="ECO:0000256" key="1">
    <source>
        <dbReference type="SAM" id="Phobius"/>
    </source>
</evidence>
<organism evidence="2 3">
    <name type="scientific">Penicillium cosmopolitanum</name>
    <dbReference type="NCBI Taxonomy" id="1131564"/>
    <lineage>
        <taxon>Eukaryota</taxon>
        <taxon>Fungi</taxon>
        <taxon>Dikarya</taxon>
        <taxon>Ascomycota</taxon>
        <taxon>Pezizomycotina</taxon>
        <taxon>Eurotiomycetes</taxon>
        <taxon>Eurotiomycetidae</taxon>
        <taxon>Eurotiales</taxon>
        <taxon>Aspergillaceae</taxon>
        <taxon>Penicillium</taxon>
    </lineage>
</organism>
<evidence type="ECO:0000313" key="2">
    <source>
        <dbReference type="EMBL" id="KAJ5404347.1"/>
    </source>
</evidence>
<dbReference type="EMBL" id="JAPZBU010000005">
    <property type="protein sequence ID" value="KAJ5404347.1"/>
    <property type="molecule type" value="Genomic_DNA"/>
</dbReference>
<dbReference type="AlphaFoldDB" id="A0A9W9W6K3"/>
<protein>
    <submittedName>
        <fullName evidence="2">Uncharacterized protein</fullName>
    </submittedName>
</protein>
<keyword evidence="1" id="KW-0812">Transmembrane</keyword>
<reference evidence="2" key="2">
    <citation type="journal article" date="2023" name="IMA Fungus">
        <title>Comparative genomic study of the Penicillium genus elucidates a diverse pangenome and 15 lateral gene transfer events.</title>
        <authorList>
            <person name="Petersen C."/>
            <person name="Sorensen T."/>
            <person name="Nielsen M.R."/>
            <person name="Sondergaard T.E."/>
            <person name="Sorensen J.L."/>
            <person name="Fitzpatrick D.A."/>
            <person name="Frisvad J.C."/>
            <person name="Nielsen K.L."/>
        </authorList>
    </citation>
    <scope>NUCLEOTIDE SEQUENCE</scope>
    <source>
        <strain evidence="2">IBT 29677</strain>
    </source>
</reference>
<dbReference type="RefSeq" id="XP_056491589.1">
    <property type="nucleotide sequence ID" value="XM_056628855.1"/>
</dbReference>
<keyword evidence="3" id="KW-1185">Reference proteome</keyword>
<accession>A0A9W9W6K3</accession>
<sequence>MSTLEEVLATRHSLSEYHVYHEPEYNVHITPFLDKTKEFGYDNSRQNDSEEAGDHEYFHRRSDESNSYFLHQPKLLFRNPPRVLRRGSRRDGHPICLIYSEPFWSHWNVQFQENLPDILDPRGMVPFENRSRLDNTTKGDYCALTGYKVRTWRVWGESGKAYHDRVNARRKMKREEGLDEVPIHEPKFADEAMQLKWSSPFLNPRRYEFQYAGIRFSWEGTRDLPVENKLARLLLPLSHLKLVAHLPGSKSYIIGLFSSAINRDKYGRLWIFDNMISKVLEESGISSFRDRDQIEEGAVSRSELDIRTTRVYELIMATSMCMIMGEWEKRMSVYLMILLLVIAGRVLLFEGQY</sequence>
<gene>
    <name evidence="2" type="ORF">N7509_004218</name>
</gene>
<dbReference type="GeneID" id="81367835"/>
<proteinExistence type="predicted"/>
<keyword evidence="1" id="KW-1133">Transmembrane helix</keyword>
<dbReference type="Proteomes" id="UP001147747">
    <property type="component" value="Unassembled WGS sequence"/>
</dbReference>
<dbReference type="OrthoDB" id="3924768at2759"/>
<keyword evidence="1" id="KW-0472">Membrane</keyword>
<comment type="caution">
    <text evidence="2">The sequence shown here is derived from an EMBL/GenBank/DDBJ whole genome shotgun (WGS) entry which is preliminary data.</text>
</comment>
<name>A0A9W9W6K3_9EURO</name>
<evidence type="ECO:0000313" key="3">
    <source>
        <dbReference type="Proteomes" id="UP001147747"/>
    </source>
</evidence>